<keyword evidence="1" id="KW-0472">Membrane</keyword>
<dbReference type="AlphaFoldDB" id="A0AAD1X6I7"/>
<name>A0AAD1X6I7_EUPCR</name>
<accession>A0AAD1X6I7</accession>
<reference evidence="2" key="1">
    <citation type="submission" date="2023-07" db="EMBL/GenBank/DDBJ databases">
        <authorList>
            <consortium name="AG Swart"/>
            <person name="Singh M."/>
            <person name="Singh A."/>
            <person name="Seah K."/>
            <person name="Emmerich C."/>
        </authorList>
    </citation>
    <scope>NUCLEOTIDE SEQUENCE</scope>
    <source>
        <strain evidence="2">DP1</strain>
    </source>
</reference>
<organism evidence="2 3">
    <name type="scientific">Euplotes crassus</name>
    <dbReference type="NCBI Taxonomy" id="5936"/>
    <lineage>
        <taxon>Eukaryota</taxon>
        <taxon>Sar</taxon>
        <taxon>Alveolata</taxon>
        <taxon>Ciliophora</taxon>
        <taxon>Intramacronucleata</taxon>
        <taxon>Spirotrichea</taxon>
        <taxon>Hypotrichia</taxon>
        <taxon>Euplotida</taxon>
        <taxon>Euplotidae</taxon>
        <taxon>Moneuplotes</taxon>
    </lineage>
</organism>
<comment type="caution">
    <text evidence="2">The sequence shown here is derived from an EMBL/GenBank/DDBJ whole genome shotgun (WGS) entry which is preliminary data.</text>
</comment>
<dbReference type="Proteomes" id="UP001295684">
    <property type="component" value="Unassembled WGS sequence"/>
</dbReference>
<evidence type="ECO:0000313" key="3">
    <source>
        <dbReference type="Proteomes" id="UP001295684"/>
    </source>
</evidence>
<evidence type="ECO:0000313" key="2">
    <source>
        <dbReference type="EMBL" id="CAI2364993.1"/>
    </source>
</evidence>
<keyword evidence="3" id="KW-1185">Reference proteome</keyword>
<sequence>MRVGQYFITNFQGNDTSQCSEFDNVIISLSEQPVDPRIVLSPLVFYFIILAILFGANYYLFLLILKEWQITDKLYHSIKSKATQNEVLIETSQHINPSSEEIRGVSGIVPSDLPSNRNSSLIDHQLIKEF</sequence>
<protein>
    <submittedName>
        <fullName evidence="2">Uncharacterized protein</fullName>
    </submittedName>
</protein>
<gene>
    <name evidence="2" type="ORF">ECRASSUSDP1_LOCUS6343</name>
</gene>
<feature type="transmembrane region" description="Helical" evidence="1">
    <location>
        <begin position="43"/>
        <end position="65"/>
    </location>
</feature>
<evidence type="ECO:0000256" key="1">
    <source>
        <dbReference type="SAM" id="Phobius"/>
    </source>
</evidence>
<proteinExistence type="predicted"/>
<dbReference type="EMBL" id="CAMPGE010006148">
    <property type="protein sequence ID" value="CAI2364993.1"/>
    <property type="molecule type" value="Genomic_DNA"/>
</dbReference>
<keyword evidence="1" id="KW-1133">Transmembrane helix</keyword>
<keyword evidence="1" id="KW-0812">Transmembrane</keyword>